<dbReference type="AlphaFoldDB" id="A0A4S4K967"/>
<dbReference type="Proteomes" id="UP000309038">
    <property type="component" value="Unassembled WGS sequence"/>
</dbReference>
<accession>A0A4S4K967</accession>
<dbReference type="EMBL" id="SGPJ01000515">
    <property type="protein sequence ID" value="THG94040.1"/>
    <property type="molecule type" value="Genomic_DNA"/>
</dbReference>
<name>A0A4S4K967_9APHY</name>
<proteinExistence type="predicted"/>
<evidence type="ECO:0000313" key="1">
    <source>
        <dbReference type="EMBL" id="THG94040.1"/>
    </source>
</evidence>
<gene>
    <name evidence="1" type="ORF">EW026_g7347</name>
</gene>
<protein>
    <submittedName>
        <fullName evidence="1">Uncharacterized protein</fullName>
    </submittedName>
</protein>
<evidence type="ECO:0000313" key="2">
    <source>
        <dbReference type="Proteomes" id="UP000309038"/>
    </source>
</evidence>
<sequence length="231" mass="27141">MRLRSTKQYMLRAYAIRGILVPTVIYAQIPQMLNIFAHIERLRGLFTDRVEHMLKWDDHFKTTDHRHMNLLREDERQFIEDLPTHLGDNMRSVYRLVVNGFSQLHVYETWFSVNHAKVENLLRTYFPQLMRDSDLSDGHLFHHGLSNEELEDSMDAGDQCIELIERYVRHKEEGQIIDPTSRAARELYPPLVDEEELSSLLLWYLDELEQAVQAVNDILASTDPSPNLSAH</sequence>
<reference evidence="1 2" key="1">
    <citation type="submission" date="2019-02" db="EMBL/GenBank/DDBJ databases">
        <title>Genome sequencing of the rare red list fungi Phlebia centrifuga.</title>
        <authorList>
            <person name="Buettner E."/>
            <person name="Kellner H."/>
        </authorList>
    </citation>
    <scope>NUCLEOTIDE SEQUENCE [LARGE SCALE GENOMIC DNA]</scope>
    <source>
        <strain evidence="1 2">DSM 108282</strain>
    </source>
</reference>
<comment type="caution">
    <text evidence="1">The sequence shown here is derived from an EMBL/GenBank/DDBJ whole genome shotgun (WGS) entry which is preliminary data.</text>
</comment>
<organism evidence="1 2">
    <name type="scientific">Hermanssonia centrifuga</name>
    <dbReference type="NCBI Taxonomy" id="98765"/>
    <lineage>
        <taxon>Eukaryota</taxon>
        <taxon>Fungi</taxon>
        <taxon>Dikarya</taxon>
        <taxon>Basidiomycota</taxon>
        <taxon>Agaricomycotina</taxon>
        <taxon>Agaricomycetes</taxon>
        <taxon>Polyporales</taxon>
        <taxon>Meruliaceae</taxon>
        <taxon>Hermanssonia</taxon>
    </lineage>
</organism>
<keyword evidence="2" id="KW-1185">Reference proteome</keyword>